<organism evidence="1 2">
    <name type="scientific">Hypoxylon rubiginosum</name>
    <dbReference type="NCBI Taxonomy" id="110542"/>
    <lineage>
        <taxon>Eukaryota</taxon>
        <taxon>Fungi</taxon>
        <taxon>Dikarya</taxon>
        <taxon>Ascomycota</taxon>
        <taxon>Pezizomycotina</taxon>
        <taxon>Sordariomycetes</taxon>
        <taxon>Xylariomycetidae</taxon>
        <taxon>Xylariales</taxon>
        <taxon>Hypoxylaceae</taxon>
        <taxon>Hypoxylon</taxon>
    </lineage>
</organism>
<evidence type="ECO:0000313" key="2">
    <source>
        <dbReference type="Proteomes" id="UP001497680"/>
    </source>
</evidence>
<name>A0ACC0DA59_9PEZI</name>
<evidence type="ECO:0000313" key="1">
    <source>
        <dbReference type="EMBL" id="KAI6089553.1"/>
    </source>
</evidence>
<dbReference type="EMBL" id="MU394295">
    <property type="protein sequence ID" value="KAI6089553.1"/>
    <property type="molecule type" value="Genomic_DNA"/>
</dbReference>
<protein>
    <submittedName>
        <fullName evidence="1">Uncharacterized protein</fullName>
    </submittedName>
</protein>
<accession>A0ACC0DA59</accession>
<dbReference type="Proteomes" id="UP001497680">
    <property type="component" value="Unassembled WGS sequence"/>
</dbReference>
<keyword evidence="2" id="KW-1185">Reference proteome</keyword>
<sequence length="298" mass="32299">MAHPRCLSYASPARALHRVLVSDLSHSTAQHATTYYYLFPPRLFSSSSRILAGPIPISSSTNTPTTGAIPNHGVRTLTTTPPLRRIVDTFKGRLTNKKIPYKWVRIASPPPESTLSPPQRTDSVLASLDPKKHTLVMVAPPPPLPEDDSSSSPSPSLAEPLAAICRIIDNAAASSAAQEAQKLARRKAVDSKELELSWSIAGHDLAHKLRRLRDFLSKGLSVEVALAKKRGGRVATKVEAAAVLEAVREAVAEVGAKEARKMEGDVGKTARLYFEGVGERKRKKKQQQGEEQGQVDEA</sequence>
<proteinExistence type="predicted"/>
<reference evidence="1 2" key="1">
    <citation type="journal article" date="2022" name="New Phytol.">
        <title>Ecological generalism drives hyperdiversity of secondary metabolite gene clusters in xylarialean endophytes.</title>
        <authorList>
            <person name="Franco M.E.E."/>
            <person name="Wisecaver J.H."/>
            <person name="Arnold A.E."/>
            <person name="Ju Y.M."/>
            <person name="Slot J.C."/>
            <person name="Ahrendt S."/>
            <person name="Moore L.P."/>
            <person name="Eastman K.E."/>
            <person name="Scott K."/>
            <person name="Konkel Z."/>
            <person name="Mondo S.J."/>
            <person name="Kuo A."/>
            <person name="Hayes R.D."/>
            <person name="Haridas S."/>
            <person name="Andreopoulos B."/>
            <person name="Riley R."/>
            <person name="LaButti K."/>
            <person name="Pangilinan J."/>
            <person name="Lipzen A."/>
            <person name="Amirebrahimi M."/>
            <person name="Yan J."/>
            <person name="Adam C."/>
            <person name="Keymanesh K."/>
            <person name="Ng V."/>
            <person name="Louie K."/>
            <person name="Northen T."/>
            <person name="Drula E."/>
            <person name="Henrissat B."/>
            <person name="Hsieh H.M."/>
            <person name="Youens-Clark K."/>
            <person name="Lutzoni F."/>
            <person name="Miadlikowska J."/>
            <person name="Eastwood D.C."/>
            <person name="Hamelin R.C."/>
            <person name="Grigoriev I.V."/>
            <person name="U'Ren J.M."/>
        </authorList>
    </citation>
    <scope>NUCLEOTIDE SEQUENCE [LARGE SCALE GENOMIC DNA]</scope>
    <source>
        <strain evidence="1 2">ER1909</strain>
    </source>
</reference>
<gene>
    <name evidence="1" type="ORF">F4821DRAFT_231294</name>
</gene>
<comment type="caution">
    <text evidence="1">The sequence shown here is derived from an EMBL/GenBank/DDBJ whole genome shotgun (WGS) entry which is preliminary data.</text>
</comment>